<dbReference type="EMBL" id="CM007387">
    <property type="protein sequence ID" value="ONK63040.1"/>
    <property type="molecule type" value="Genomic_DNA"/>
</dbReference>
<evidence type="ECO:0000313" key="3">
    <source>
        <dbReference type="Proteomes" id="UP000243459"/>
    </source>
</evidence>
<evidence type="ECO:0000256" key="1">
    <source>
        <dbReference type="SAM" id="MobiDB-lite"/>
    </source>
</evidence>
<dbReference type="AlphaFoldDB" id="A0A5P1EG44"/>
<reference evidence="3" key="1">
    <citation type="journal article" date="2017" name="Nat. Commun.">
        <title>The asparagus genome sheds light on the origin and evolution of a young Y chromosome.</title>
        <authorList>
            <person name="Harkess A."/>
            <person name="Zhou J."/>
            <person name="Xu C."/>
            <person name="Bowers J.E."/>
            <person name="Van der Hulst R."/>
            <person name="Ayyampalayam S."/>
            <person name="Mercati F."/>
            <person name="Riccardi P."/>
            <person name="McKain M.R."/>
            <person name="Kakrana A."/>
            <person name="Tang H."/>
            <person name="Ray J."/>
            <person name="Groenendijk J."/>
            <person name="Arikit S."/>
            <person name="Mathioni S.M."/>
            <person name="Nakano M."/>
            <person name="Shan H."/>
            <person name="Telgmann-Rauber A."/>
            <person name="Kanno A."/>
            <person name="Yue Z."/>
            <person name="Chen H."/>
            <person name="Li W."/>
            <person name="Chen Y."/>
            <person name="Xu X."/>
            <person name="Zhang Y."/>
            <person name="Luo S."/>
            <person name="Chen H."/>
            <person name="Gao J."/>
            <person name="Mao Z."/>
            <person name="Pires J.C."/>
            <person name="Luo M."/>
            <person name="Kudrna D."/>
            <person name="Wing R.A."/>
            <person name="Meyers B.C."/>
            <person name="Yi K."/>
            <person name="Kong H."/>
            <person name="Lavrijsen P."/>
            <person name="Sunseri F."/>
            <person name="Falavigna A."/>
            <person name="Ye Y."/>
            <person name="Leebens-Mack J.H."/>
            <person name="Chen G."/>
        </authorList>
    </citation>
    <scope>NUCLEOTIDE SEQUENCE [LARGE SCALE GENOMIC DNA]</scope>
    <source>
        <strain evidence="3">cv. DH0086</strain>
    </source>
</reference>
<gene>
    <name evidence="2" type="ORF">A4U43_C07F10770</name>
</gene>
<protein>
    <submittedName>
        <fullName evidence="2">Uncharacterized protein</fullName>
    </submittedName>
</protein>
<keyword evidence="3" id="KW-1185">Reference proteome</keyword>
<name>A0A5P1EG44_ASPOF</name>
<dbReference type="Gramene" id="ONK63040">
    <property type="protein sequence ID" value="ONK63040"/>
    <property type="gene ID" value="A4U43_C07F10770"/>
</dbReference>
<accession>A0A5P1EG44</accession>
<sequence>MGTRPSTSSLRRESRPKTPRLPMQRLAGTKYDEAVGDPVPIPPAALLEASRRLEMPDLRGGAELLPEQERGDRGVCAEPAVWARREYSDLGPEGAAYLRWPGFCFCSVSVWVFLAMT</sequence>
<dbReference type="Proteomes" id="UP000243459">
    <property type="component" value="Chromosome 7"/>
</dbReference>
<feature type="region of interest" description="Disordered" evidence="1">
    <location>
        <begin position="1"/>
        <end position="36"/>
    </location>
</feature>
<evidence type="ECO:0000313" key="2">
    <source>
        <dbReference type="EMBL" id="ONK63040.1"/>
    </source>
</evidence>
<organism evidence="2 3">
    <name type="scientific">Asparagus officinalis</name>
    <name type="common">Garden asparagus</name>
    <dbReference type="NCBI Taxonomy" id="4686"/>
    <lineage>
        <taxon>Eukaryota</taxon>
        <taxon>Viridiplantae</taxon>
        <taxon>Streptophyta</taxon>
        <taxon>Embryophyta</taxon>
        <taxon>Tracheophyta</taxon>
        <taxon>Spermatophyta</taxon>
        <taxon>Magnoliopsida</taxon>
        <taxon>Liliopsida</taxon>
        <taxon>Asparagales</taxon>
        <taxon>Asparagaceae</taxon>
        <taxon>Asparagoideae</taxon>
        <taxon>Asparagus</taxon>
    </lineage>
</organism>
<proteinExistence type="predicted"/>